<evidence type="ECO:0000256" key="1">
    <source>
        <dbReference type="SAM" id="MobiDB-lite"/>
    </source>
</evidence>
<feature type="compositionally biased region" description="Low complexity" evidence="1">
    <location>
        <begin position="957"/>
        <end position="971"/>
    </location>
</feature>
<feature type="compositionally biased region" description="Polar residues" evidence="1">
    <location>
        <begin position="843"/>
        <end position="858"/>
    </location>
</feature>
<feature type="region of interest" description="Disordered" evidence="1">
    <location>
        <begin position="1035"/>
        <end position="1057"/>
    </location>
</feature>
<keyword evidence="3" id="KW-1185">Reference proteome</keyword>
<feature type="region of interest" description="Disordered" evidence="1">
    <location>
        <begin position="876"/>
        <end position="928"/>
    </location>
</feature>
<feature type="compositionally biased region" description="Polar residues" evidence="1">
    <location>
        <begin position="604"/>
        <end position="616"/>
    </location>
</feature>
<evidence type="ECO:0000313" key="3">
    <source>
        <dbReference type="Proteomes" id="UP000703661"/>
    </source>
</evidence>
<name>A0A9P6SUQ7_9FUNG</name>
<feature type="region of interest" description="Disordered" evidence="1">
    <location>
        <begin position="955"/>
        <end position="994"/>
    </location>
</feature>
<feature type="region of interest" description="Disordered" evidence="1">
    <location>
        <begin position="1083"/>
        <end position="1121"/>
    </location>
</feature>
<feature type="compositionally biased region" description="Low complexity" evidence="1">
    <location>
        <begin position="877"/>
        <end position="894"/>
    </location>
</feature>
<feature type="compositionally biased region" description="Polar residues" evidence="1">
    <location>
        <begin position="113"/>
        <end position="127"/>
    </location>
</feature>
<feature type="region of interest" description="Disordered" evidence="1">
    <location>
        <begin position="657"/>
        <end position="689"/>
    </location>
</feature>
<evidence type="ECO:0000313" key="2">
    <source>
        <dbReference type="EMBL" id="KAG0005730.1"/>
    </source>
</evidence>
<protein>
    <submittedName>
        <fullName evidence="2">Uncharacterized protein</fullName>
    </submittedName>
</protein>
<feature type="region of interest" description="Disordered" evidence="1">
    <location>
        <begin position="604"/>
        <end position="640"/>
    </location>
</feature>
<feature type="compositionally biased region" description="Basic and acidic residues" evidence="1">
    <location>
        <begin position="1"/>
        <end position="18"/>
    </location>
</feature>
<feature type="region of interest" description="Disordered" evidence="1">
    <location>
        <begin position="1"/>
        <end position="51"/>
    </location>
</feature>
<sequence length="1292" mass="139242">TFDSGDRDNLDSRPESPFKSRASPISLLSAELQRATRSESKNDSPSGGNTAIMHLEHELHPLAEGSSASSDFDQGATMDEDIRDYSPRVHHEKSYSEQGVLNERQQRRLSEPLSHQPSLNSLSGKNNRPSSIYSIRRPRRRVDSPNFHCIHSAHATSASVGSIPELQRCKSAELVEQIIAEQRHRTMEAWRVGVVAAAVTQQQSIHSIVAFGEHRRDMDNISIRSKASRRRGKGPAATEPVELNTVDVSDPNVHSLPSKDLESAIRETQPSEEYTLAKEEENEVGVLQSTHDPAVSADDGSHLIVDITSANSDTALAPEVSKTSQDKAVKDKKRRSVRSMRSIRSSLLRSPMVRSPPQARDRRFPSEASTASEAFSNRRYDHGHSPYQLLHTLSMDLLERLARSDTRELNRRLRRTFDIQALSQMSNSVIENVLTDVSNLGERFRWLEEQIADPIDEMLDHQPMDALSGGEDGLESEQDDIDEDSLNDHGEEDWGFSVAEFFPLANTVQEMLSEIGKLRMTINELQLSYVLKVEQDRIRAERDFLQDVSSSEDEEDYDTPIMDPRLNRAPEKPTQPKNVLGRPRILGSASTGVSGFFNKVFGGNSQTPLEDANSSGPRRPATNVEEAPKDKPSISKSKSGIVVAETSRVIADSPWISSPGIPVGPTTGSQTTVAEPPRRSGTGSIAIPGSRLSATTSLAAVATMSPARSTTVYVTEGLATAHMASSSRTRPIDISFSAETKQDGTRRSPLTTSPTVVSAQVSAQGMLSRSLPKNQSIGLQTSEADAAEKFAPSEQTPASVSYHSTTITFEEAKSPHTPATEPSNLDLSNAASSRSPGPGQRPLSLNKTPRSIGISTRTGGPAMNVVTKQDVFHEHYTSSTPSSSFSATVSTVPSRATSERRATMDSINEGATLPDAQKASSSMASLSSNSGASEISAALKPAAKPTLITRSALTVATSSTSSMSSPMSTTSWLDNRHYSGSQAPDMSLDGESKLSENSVAPLAPVAEAPIEPKPATGFLGGVVEHQLLRKPRASTMFHTDAAPVDSNDSTTRSLGRAGGRESALAFLRGEMQVSSILGSLFQSQSTNQGQSPGGSPSLSRSNSTRALKGKQLASDNQAENAKTSVEVLTDDFEDGEEVGAQGGGIEGSDVHQVIAQNATLPRLDSSSSNFGPVSTPTTSLSQKAAVTSTAVAYVVATPDVHGNDDKDRKKRAVFDRELIKASQKRILAGIPPQDKPFVPQAGPRRARALSVDSAQSTEPLKANEIMDLWRVGAGVSRDIWRGLIKKVDGRDS</sequence>
<feature type="compositionally biased region" description="Low complexity" evidence="1">
    <location>
        <begin position="339"/>
        <end position="350"/>
    </location>
</feature>
<feature type="region of interest" description="Disordered" evidence="1">
    <location>
        <begin position="315"/>
        <end position="381"/>
    </location>
</feature>
<feature type="compositionally biased region" description="Low complexity" evidence="1">
    <location>
        <begin position="1083"/>
        <end position="1105"/>
    </location>
</feature>
<comment type="caution">
    <text evidence="2">The sequence shown here is derived from an EMBL/GenBank/DDBJ whole genome shotgun (WGS) entry which is preliminary data.</text>
</comment>
<organism evidence="2 3">
    <name type="scientific">Entomortierella chlamydospora</name>
    <dbReference type="NCBI Taxonomy" id="101097"/>
    <lineage>
        <taxon>Eukaryota</taxon>
        <taxon>Fungi</taxon>
        <taxon>Fungi incertae sedis</taxon>
        <taxon>Mucoromycota</taxon>
        <taxon>Mortierellomycotina</taxon>
        <taxon>Mortierellomycetes</taxon>
        <taxon>Mortierellales</taxon>
        <taxon>Mortierellaceae</taxon>
        <taxon>Entomortierella</taxon>
    </lineage>
</organism>
<feature type="region of interest" description="Disordered" evidence="1">
    <location>
        <begin position="106"/>
        <end position="138"/>
    </location>
</feature>
<feature type="non-terminal residue" evidence="2">
    <location>
        <position position="1"/>
    </location>
</feature>
<dbReference type="Proteomes" id="UP000703661">
    <property type="component" value="Unassembled WGS sequence"/>
</dbReference>
<feature type="region of interest" description="Disordered" evidence="1">
    <location>
        <begin position="547"/>
        <end position="585"/>
    </location>
</feature>
<feature type="region of interest" description="Disordered" evidence="1">
    <location>
        <begin position="812"/>
        <end position="862"/>
    </location>
</feature>
<reference evidence="2" key="1">
    <citation type="journal article" date="2020" name="Fungal Divers.">
        <title>Resolving the Mortierellaceae phylogeny through synthesis of multi-gene phylogenetics and phylogenomics.</title>
        <authorList>
            <person name="Vandepol N."/>
            <person name="Liber J."/>
            <person name="Desiro A."/>
            <person name="Na H."/>
            <person name="Kennedy M."/>
            <person name="Barry K."/>
            <person name="Grigoriev I.V."/>
            <person name="Miller A.N."/>
            <person name="O'Donnell K."/>
            <person name="Stajich J.E."/>
            <person name="Bonito G."/>
        </authorList>
    </citation>
    <scope>NUCLEOTIDE SEQUENCE</scope>
    <source>
        <strain evidence="2">NRRL 2769</strain>
    </source>
</reference>
<feature type="compositionally biased region" description="Low complexity" evidence="1">
    <location>
        <begin position="916"/>
        <end position="928"/>
    </location>
</feature>
<dbReference type="EMBL" id="JAAAID010002664">
    <property type="protein sequence ID" value="KAG0005730.1"/>
    <property type="molecule type" value="Genomic_DNA"/>
</dbReference>
<gene>
    <name evidence="2" type="ORF">BGZ80_005400</name>
</gene>
<accession>A0A9P6SUQ7</accession>
<feature type="compositionally biased region" description="Polar residues" evidence="1">
    <location>
        <begin position="820"/>
        <end position="835"/>
    </location>
</feature>
<proteinExistence type="predicted"/>